<feature type="transmembrane region" description="Helical" evidence="1">
    <location>
        <begin position="85"/>
        <end position="113"/>
    </location>
</feature>
<feature type="transmembrane region" description="Helical" evidence="1">
    <location>
        <begin position="210"/>
        <end position="232"/>
    </location>
</feature>
<feature type="transmembrane region" description="Helical" evidence="1">
    <location>
        <begin position="55"/>
        <end position="73"/>
    </location>
</feature>
<keyword evidence="1" id="KW-0472">Membrane</keyword>
<keyword evidence="3" id="KW-1185">Reference proteome</keyword>
<proteinExistence type="predicted"/>
<keyword evidence="1" id="KW-1133">Transmembrane helix</keyword>
<evidence type="ECO:0000313" key="2">
    <source>
        <dbReference type="EMBL" id="KGR88745.1"/>
    </source>
</evidence>
<protein>
    <submittedName>
        <fullName evidence="2">Uncharacterized protein</fullName>
    </submittedName>
</protein>
<comment type="caution">
    <text evidence="2">The sequence shown here is derived from an EMBL/GenBank/DDBJ whole genome shotgun (WGS) entry which is preliminary data.</text>
</comment>
<evidence type="ECO:0000256" key="1">
    <source>
        <dbReference type="SAM" id="Phobius"/>
    </source>
</evidence>
<sequence>MDTLISKFLGEISIITLFSLVVIAIKNIIDNKNLLEIEKLLMTDWKKFKIDFSNYGVYTFFILSIGSFYIAVYNPSSISNISPSITTTIIAFGIVWLIVTFAFILLFNAIIWVDRKVSLHNEFFLLLDDNEKWKILKMKNESSLLVERDSNYRIVDNWNNKNITYELVYHFPLKKIYNLWPITKLRIIFRILIIGFIVVFIYSFTLNNLISFPLAFFSVFFILILLIIWVNYREYIKFISQNN</sequence>
<accession>A0ABR4Y4K9</accession>
<gene>
    <name evidence="2" type="ORF">CD31_02650</name>
</gene>
<reference evidence="2 3" key="1">
    <citation type="submission" date="2014-02" db="EMBL/GenBank/DDBJ databases">
        <title>Draft genome sequence of Lysinibacillus boronitolerans NBRC 103108.</title>
        <authorList>
            <person name="Zhang F."/>
            <person name="Wang G."/>
            <person name="Zhang L."/>
        </authorList>
    </citation>
    <scope>NUCLEOTIDE SEQUENCE [LARGE SCALE GENOMIC DNA]</scope>
    <source>
        <strain evidence="2 3">NBRC 103108</strain>
    </source>
</reference>
<dbReference type="Proteomes" id="UP000030487">
    <property type="component" value="Unassembled WGS sequence"/>
</dbReference>
<keyword evidence="1" id="KW-0812">Transmembrane</keyword>
<name>A0ABR4Y4K9_9BACI</name>
<organism evidence="2 3">
    <name type="scientific">Lysinibacillus boronitolerans JCM 21713 = 10a = NBRC 103108</name>
    <dbReference type="NCBI Taxonomy" id="1294264"/>
    <lineage>
        <taxon>Bacteria</taxon>
        <taxon>Bacillati</taxon>
        <taxon>Bacillota</taxon>
        <taxon>Bacilli</taxon>
        <taxon>Bacillales</taxon>
        <taxon>Bacillaceae</taxon>
        <taxon>Lysinibacillus</taxon>
    </lineage>
</organism>
<feature type="transmembrane region" description="Helical" evidence="1">
    <location>
        <begin position="12"/>
        <end position="29"/>
    </location>
</feature>
<evidence type="ECO:0000313" key="3">
    <source>
        <dbReference type="Proteomes" id="UP000030487"/>
    </source>
</evidence>
<dbReference type="EMBL" id="JPVR01000056">
    <property type="protein sequence ID" value="KGR88745.1"/>
    <property type="molecule type" value="Genomic_DNA"/>
</dbReference>
<feature type="transmembrane region" description="Helical" evidence="1">
    <location>
        <begin position="187"/>
        <end position="204"/>
    </location>
</feature>
<dbReference type="RefSeq" id="WP_036075606.1">
    <property type="nucleotide sequence ID" value="NZ_AVCW01000026.1"/>
</dbReference>